<dbReference type="CDD" id="cd22160">
    <property type="entry name" value="F-box_AtFBL13-like"/>
    <property type="match status" value="1"/>
</dbReference>
<feature type="domain" description="F-box" evidence="2">
    <location>
        <begin position="4"/>
        <end position="40"/>
    </location>
</feature>
<dbReference type="PANTHER" id="PTHR34223:SF51">
    <property type="entry name" value="OS06G0556300 PROTEIN"/>
    <property type="match status" value="1"/>
</dbReference>
<dbReference type="Pfam" id="PF00646">
    <property type="entry name" value="F-box"/>
    <property type="match status" value="1"/>
</dbReference>
<dbReference type="InterPro" id="IPR032675">
    <property type="entry name" value="LRR_dom_sf"/>
</dbReference>
<dbReference type="InterPro" id="IPR053197">
    <property type="entry name" value="F-box_SCFL_complex_component"/>
</dbReference>
<dbReference type="EMBL" id="JACTNZ010000013">
    <property type="protein sequence ID" value="KAG5516783.1"/>
    <property type="molecule type" value="Genomic_DNA"/>
</dbReference>
<proteinExistence type="predicted"/>
<accession>A0AAV6HSE1</accession>
<name>A0AAV6HSE1_9ERIC</name>
<dbReference type="PROSITE" id="PS50181">
    <property type="entry name" value="FBOX"/>
    <property type="match status" value="1"/>
</dbReference>
<feature type="compositionally biased region" description="Acidic residues" evidence="1">
    <location>
        <begin position="235"/>
        <end position="310"/>
    </location>
</feature>
<reference evidence="3 4" key="1">
    <citation type="submission" date="2020-08" db="EMBL/GenBank/DDBJ databases">
        <title>Plant Genome Project.</title>
        <authorList>
            <person name="Zhang R.-G."/>
        </authorList>
    </citation>
    <scope>NUCLEOTIDE SEQUENCE [LARGE SCALE GENOMIC DNA]</scope>
    <source>
        <strain evidence="3">WSP0</strain>
        <tissue evidence="3">Leaf</tissue>
    </source>
</reference>
<dbReference type="InterPro" id="IPR001810">
    <property type="entry name" value="F-box_dom"/>
</dbReference>
<dbReference type="SUPFAM" id="SSF52047">
    <property type="entry name" value="RNI-like"/>
    <property type="match status" value="1"/>
</dbReference>
<evidence type="ECO:0000313" key="3">
    <source>
        <dbReference type="EMBL" id="KAG5516783.1"/>
    </source>
</evidence>
<dbReference type="Proteomes" id="UP000823749">
    <property type="component" value="Chromosome 13"/>
</dbReference>
<sequence length="535" mass="60427">MADDDRITGLPESVLVLILSFLPVHDAIKTEILSKRWQFLWTYLPSLRFSQDHATNEGFVAFVDKTLPLFNCSKLEKFGVDFDYQSRFAPNVNSWVRFAAGKGVEELCLDFYSVAAGFVSHELPQVLYTNASFRSLDFSLCRVTPKGNVAWNSLKKLSIGYVKLSNGVMEKILAGSPVLEVLELYGYGGFNRLDLSNNASVKRLILREFWGRYGPDSEHGDPEEDDEDGEHHYDSEEEEEEDDGEHDDFEEEEEDDGEHNDSGEEEDDGEHDDSEEEEEDDGEHDDAGEEEDDGEHDDPEQDEVDDGEYDEERLEISAPYLQSLEISCCIPRNCQLRDISSLVDATLDCDGSDDNNERIQDTLRGLVESLVHVKRLSLGAQATKVLVAMEAKGLSSRLLKCECVHTFLNKPDQPGITSIFKSSSNLETLLTEMSSTTNAESALLYRDCQGRPDHLASIQGLLDETLANLHHLSAEHRPQGVQLNEMQVLLTEIQAGQQQQYETMEQFLSSQKQYCEKLEHFISEYTQRFGPPPPQ</sequence>
<keyword evidence="4" id="KW-1185">Reference proteome</keyword>
<dbReference type="SUPFAM" id="SSF81383">
    <property type="entry name" value="F-box domain"/>
    <property type="match status" value="1"/>
</dbReference>
<dbReference type="Gene3D" id="3.80.10.10">
    <property type="entry name" value="Ribonuclease Inhibitor"/>
    <property type="match status" value="1"/>
</dbReference>
<dbReference type="PANTHER" id="PTHR34223">
    <property type="entry name" value="OS11G0201299 PROTEIN"/>
    <property type="match status" value="1"/>
</dbReference>
<dbReference type="InterPro" id="IPR053781">
    <property type="entry name" value="F-box_AtFBL13-like"/>
</dbReference>
<evidence type="ECO:0000259" key="2">
    <source>
        <dbReference type="PROSITE" id="PS50181"/>
    </source>
</evidence>
<dbReference type="InterPro" id="IPR055411">
    <property type="entry name" value="LRR_FXL15/At3g58940/PEG3-like"/>
</dbReference>
<feature type="region of interest" description="Disordered" evidence="1">
    <location>
        <begin position="212"/>
        <end position="310"/>
    </location>
</feature>
<organism evidence="3 4">
    <name type="scientific">Rhododendron griersonianum</name>
    <dbReference type="NCBI Taxonomy" id="479676"/>
    <lineage>
        <taxon>Eukaryota</taxon>
        <taxon>Viridiplantae</taxon>
        <taxon>Streptophyta</taxon>
        <taxon>Embryophyta</taxon>
        <taxon>Tracheophyta</taxon>
        <taxon>Spermatophyta</taxon>
        <taxon>Magnoliopsida</taxon>
        <taxon>eudicotyledons</taxon>
        <taxon>Gunneridae</taxon>
        <taxon>Pentapetalae</taxon>
        <taxon>asterids</taxon>
        <taxon>Ericales</taxon>
        <taxon>Ericaceae</taxon>
        <taxon>Ericoideae</taxon>
        <taxon>Rhodoreae</taxon>
        <taxon>Rhododendron</taxon>
    </lineage>
</organism>
<dbReference type="AlphaFoldDB" id="A0AAV6HSE1"/>
<evidence type="ECO:0000256" key="1">
    <source>
        <dbReference type="SAM" id="MobiDB-lite"/>
    </source>
</evidence>
<dbReference type="InterPro" id="IPR036047">
    <property type="entry name" value="F-box-like_dom_sf"/>
</dbReference>
<gene>
    <name evidence="3" type="ORF">RHGRI_037507</name>
</gene>
<comment type="caution">
    <text evidence="3">The sequence shown here is derived from an EMBL/GenBank/DDBJ whole genome shotgun (WGS) entry which is preliminary data.</text>
</comment>
<dbReference type="Pfam" id="PF24758">
    <property type="entry name" value="LRR_At5g56370"/>
    <property type="match status" value="1"/>
</dbReference>
<protein>
    <recommendedName>
        <fullName evidence="2">F-box domain-containing protein</fullName>
    </recommendedName>
</protein>
<evidence type="ECO:0000313" key="4">
    <source>
        <dbReference type="Proteomes" id="UP000823749"/>
    </source>
</evidence>